<keyword evidence="1" id="KW-0472">Membrane</keyword>
<dbReference type="EMBL" id="LAZR01002097">
    <property type="protein sequence ID" value="KKN34569.1"/>
    <property type="molecule type" value="Genomic_DNA"/>
</dbReference>
<sequence length="123" mass="13811">MDKTYKDIFEQFGSFLLFIGINLMIRGEPVGIVLMGFGLVTFPLAIMRHNIENPEPFPSSKVYIDVSFAMTANGILFLDVADPFMLMLGLSFTIIGVFMFVVTLLLKQICNFADETPMIDKES</sequence>
<dbReference type="AlphaFoldDB" id="A0A0F9PWG7"/>
<accession>A0A0F9PWG7</accession>
<keyword evidence="1" id="KW-0812">Transmembrane</keyword>
<feature type="transmembrane region" description="Helical" evidence="1">
    <location>
        <begin position="7"/>
        <end position="25"/>
    </location>
</feature>
<evidence type="ECO:0000256" key="1">
    <source>
        <dbReference type="SAM" id="Phobius"/>
    </source>
</evidence>
<proteinExistence type="predicted"/>
<organism evidence="2">
    <name type="scientific">marine sediment metagenome</name>
    <dbReference type="NCBI Taxonomy" id="412755"/>
    <lineage>
        <taxon>unclassified sequences</taxon>
        <taxon>metagenomes</taxon>
        <taxon>ecological metagenomes</taxon>
    </lineage>
</organism>
<name>A0A0F9PWG7_9ZZZZ</name>
<reference evidence="2" key="1">
    <citation type="journal article" date="2015" name="Nature">
        <title>Complex archaea that bridge the gap between prokaryotes and eukaryotes.</title>
        <authorList>
            <person name="Spang A."/>
            <person name="Saw J.H."/>
            <person name="Jorgensen S.L."/>
            <person name="Zaremba-Niedzwiedzka K."/>
            <person name="Martijn J."/>
            <person name="Lind A.E."/>
            <person name="van Eijk R."/>
            <person name="Schleper C."/>
            <person name="Guy L."/>
            <person name="Ettema T.J."/>
        </authorList>
    </citation>
    <scope>NUCLEOTIDE SEQUENCE</scope>
</reference>
<feature type="transmembrane region" description="Helical" evidence="1">
    <location>
        <begin position="84"/>
        <end position="106"/>
    </location>
</feature>
<gene>
    <name evidence="2" type="ORF">LCGC14_0792500</name>
</gene>
<comment type="caution">
    <text evidence="2">The sequence shown here is derived from an EMBL/GenBank/DDBJ whole genome shotgun (WGS) entry which is preliminary data.</text>
</comment>
<protein>
    <submittedName>
        <fullName evidence="2">Uncharacterized protein</fullName>
    </submittedName>
</protein>
<keyword evidence="1" id="KW-1133">Transmembrane helix</keyword>
<evidence type="ECO:0000313" key="2">
    <source>
        <dbReference type="EMBL" id="KKN34569.1"/>
    </source>
</evidence>